<keyword evidence="16" id="KW-1185">Reference proteome</keyword>
<comment type="caution">
    <text evidence="15">The sequence shown here is derived from an EMBL/GenBank/DDBJ whole genome shotgun (WGS) entry which is preliminary data.</text>
</comment>
<dbReference type="RefSeq" id="WP_304988010.1">
    <property type="nucleotide sequence ID" value="NZ_BAAACR010000002.1"/>
</dbReference>
<dbReference type="EMBL" id="BAAACR010000002">
    <property type="protein sequence ID" value="GAA0205736.1"/>
    <property type="molecule type" value="Genomic_DNA"/>
</dbReference>
<keyword evidence="2 10" id="KW-0436">Ligase</keyword>
<proteinExistence type="inferred from homology"/>
<evidence type="ECO:0000259" key="14">
    <source>
        <dbReference type="Pfam" id="PF08245"/>
    </source>
</evidence>
<keyword evidence="7 10" id="KW-0573">Peptidoglycan synthesis</keyword>
<dbReference type="Proteomes" id="UP001500399">
    <property type="component" value="Unassembled WGS sequence"/>
</dbReference>
<evidence type="ECO:0000256" key="2">
    <source>
        <dbReference type="ARBA" id="ARBA00022598"/>
    </source>
</evidence>
<comment type="function">
    <text evidence="10 11">Involved in cell wall formation. Catalyzes the final step in the synthesis of UDP-N-acetylmuramoyl-pentapeptide, the precursor of murein.</text>
</comment>
<protein>
    <recommendedName>
        <fullName evidence="10 11">UDP-N-acetylmuramoyl-tripeptide--D-alanyl-D-alanine ligase</fullName>
        <ecNumber evidence="10 11">6.3.2.10</ecNumber>
    </recommendedName>
    <alternativeName>
        <fullName evidence="10">D-alanyl-D-alanine-adding enzyme</fullName>
    </alternativeName>
</protein>
<keyword evidence="6 10" id="KW-0133">Cell shape</keyword>
<evidence type="ECO:0000313" key="15">
    <source>
        <dbReference type="EMBL" id="GAA0205736.1"/>
    </source>
</evidence>
<feature type="binding site" evidence="10">
    <location>
        <begin position="119"/>
        <end position="125"/>
    </location>
    <ligand>
        <name>ATP</name>
        <dbReference type="ChEBI" id="CHEBI:30616"/>
    </ligand>
</feature>
<evidence type="ECO:0000259" key="12">
    <source>
        <dbReference type="Pfam" id="PF01225"/>
    </source>
</evidence>
<evidence type="ECO:0000256" key="1">
    <source>
        <dbReference type="ARBA" id="ARBA00022490"/>
    </source>
</evidence>
<evidence type="ECO:0000256" key="7">
    <source>
        <dbReference type="ARBA" id="ARBA00022984"/>
    </source>
</evidence>
<dbReference type="Pfam" id="PF08245">
    <property type="entry name" value="Mur_ligase_M"/>
    <property type="match status" value="1"/>
</dbReference>
<dbReference type="InterPro" id="IPR005863">
    <property type="entry name" value="UDP-N-AcMur_synth"/>
</dbReference>
<evidence type="ECO:0000256" key="10">
    <source>
        <dbReference type="HAMAP-Rule" id="MF_02019"/>
    </source>
</evidence>
<keyword evidence="9 10" id="KW-0961">Cell wall biogenesis/degradation</keyword>
<dbReference type="EC" id="6.3.2.10" evidence="10 11"/>
<feature type="domain" description="Mur ligase N-terminal catalytic" evidence="12">
    <location>
        <begin position="30"/>
        <end position="106"/>
    </location>
</feature>
<dbReference type="Gene3D" id="3.40.1390.10">
    <property type="entry name" value="MurE/MurF, N-terminal domain"/>
    <property type="match status" value="1"/>
</dbReference>
<evidence type="ECO:0000256" key="11">
    <source>
        <dbReference type="RuleBase" id="RU004136"/>
    </source>
</evidence>
<feature type="domain" description="Mur ligase C-terminal" evidence="13">
    <location>
        <begin position="328"/>
        <end position="450"/>
    </location>
</feature>
<sequence length="468" mass="49323">MELTWNDVLVATNAKVHSGKLRGNDAIPKITTDTRKIETGDLFIALRGENFDGAEFAADALQKGASAVLVGAPLSKSVEKFLKNAKGAVLTVSDTLAAYQAIAHAWRMKFGVPVVAITGSNGKTTTKDLTAAVLSARGTVCRTAANYNNEVGLPLTLLGMTGGDVAAVVEIGMRGLGQIAALAPVAAPSIGIVTNVCEVHMELLGSIENIAKAKAELVQAIPAGGTVILNADDARVVAMRSLAADGVRVLTYGIGADADVRGEALRLTSDGSQFMVTWNNERHDYSIPLVGRHNVSNALAALAAGFVLGYTPQEMQTGLRRLAVTKMRYEVHEVGAWTFINDAYNASPSSMAAALETTANLYEGRKIAVLGDMLELGDAAEEAHRRIGRRAAELGFAALVTYGAQSRWMHTAAEAAGCPVCRHAETHEAAAEHLRTLLRDGDTVLFKGSRGMKMEAVIALLTGEEAGY</sequence>
<dbReference type="Gene3D" id="3.90.190.20">
    <property type="entry name" value="Mur ligase, C-terminal domain"/>
    <property type="match status" value="1"/>
</dbReference>
<evidence type="ECO:0000256" key="6">
    <source>
        <dbReference type="ARBA" id="ARBA00022960"/>
    </source>
</evidence>
<dbReference type="Gene3D" id="3.40.1190.10">
    <property type="entry name" value="Mur-like, catalytic domain"/>
    <property type="match status" value="1"/>
</dbReference>
<comment type="catalytic activity">
    <reaction evidence="10 11">
        <text>D-alanyl-D-alanine + UDP-N-acetyl-alpha-D-muramoyl-L-alanyl-gamma-D-glutamyl-meso-2,6-diaminopimelate + ATP = UDP-N-acetyl-alpha-D-muramoyl-L-alanyl-gamma-D-glutamyl-meso-2,6-diaminopimeloyl-D-alanyl-D-alanine + ADP + phosphate + H(+)</text>
        <dbReference type="Rhea" id="RHEA:28374"/>
        <dbReference type="ChEBI" id="CHEBI:15378"/>
        <dbReference type="ChEBI" id="CHEBI:30616"/>
        <dbReference type="ChEBI" id="CHEBI:43474"/>
        <dbReference type="ChEBI" id="CHEBI:57822"/>
        <dbReference type="ChEBI" id="CHEBI:61386"/>
        <dbReference type="ChEBI" id="CHEBI:83905"/>
        <dbReference type="ChEBI" id="CHEBI:456216"/>
        <dbReference type="EC" id="6.3.2.10"/>
    </reaction>
</comment>
<evidence type="ECO:0000256" key="3">
    <source>
        <dbReference type="ARBA" id="ARBA00022618"/>
    </source>
</evidence>
<comment type="similarity">
    <text evidence="10">Belongs to the MurCDEF family. MurF subfamily.</text>
</comment>
<gene>
    <name evidence="10" type="primary">murF</name>
    <name evidence="15" type="ORF">GCM10008919_06310</name>
</gene>
<dbReference type="Pfam" id="PF01225">
    <property type="entry name" value="Mur_ligase"/>
    <property type="match status" value="1"/>
</dbReference>
<evidence type="ECO:0000256" key="4">
    <source>
        <dbReference type="ARBA" id="ARBA00022741"/>
    </source>
</evidence>
<keyword evidence="5 10" id="KW-0067">ATP-binding</keyword>
<name>A0ABN0SXU3_9FIRM</name>
<dbReference type="SUPFAM" id="SSF53623">
    <property type="entry name" value="MurD-like peptide ligases, catalytic domain"/>
    <property type="match status" value="1"/>
</dbReference>
<dbReference type="PANTHER" id="PTHR43024:SF1">
    <property type="entry name" value="UDP-N-ACETYLMURAMOYL-TRIPEPTIDE--D-ALANYL-D-ALANINE LIGASE"/>
    <property type="match status" value="1"/>
</dbReference>
<dbReference type="InterPro" id="IPR051046">
    <property type="entry name" value="MurCDEF_CellWall_CoF430Synth"/>
</dbReference>
<dbReference type="NCBIfam" id="TIGR01143">
    <property type="entry name" value="murF"/>
    <property type="match status" value="1"/>
</dbReference>
<dbReference type="InterPro" id="IPR004101">
    <property type="entry name" value="Mur_ligase_C"/>
</dbReference>
<feature type="domain" description="Mur ligase central" evidence="14">
    <location>
        <begin position="117"/>
        <end position="304"/>
    </location>
</feature>
<dbReference type="Pfam" id="PF02875">
    <property type="entry name" value="Mur_ligase_C"/>
    <property type="match status" value="1"/>
</dbReference>
<evidence type="ECO:0000256" key="8">
    <source>
        <dbReference type="ARBA" id="ARBA00023306"/>
    </source>
</evidence>
<dbReference type="GO" id="GO:0016874">
    <property type="term" value="F:ligase activity"/>
    <property type="evidence" value="ECO:0007669"/>
    <property type="project" value="UniProtKB-KW"/>
</dbReference>
<evidence type="ECO:0000256" key="5">
    <source>
        <dbReference type="ARBA" id="ARBA00022840"/>
    </source>
</evidence>
<dbReference type="InterPro" id="IPR035911">
    <property type="entry name" value="MurE/MurF_N"/>
</dbReference>
<dbReference type="HAMAP" id="MF_02019">
    <property type="entry name" value="MurF"/>
    <property type="match status" value="1"/>
</dbReference>
<evidence type="ECO:0000259" key="13">
    <source>
        <dbReference type="Pfam" id="PF02875"/>
    </source>
</evidence>
<reference evidence="15 16" key="1">
    <citation type="journal article" date="2019" name="Int. J. Syst. Evol. Microbiol.">
        <title>The Global Catalogue of Microorganisms (GCM) 10K type strain sequencing project: providing services to taxonomists for standard genome sequencing and annotation.</title>
        <authorList>
            <consortium name="The Broad Institute Genomics Platform"/>
            <consortium name="The Broad Institute Genome Sequencing Center for Infectious Disease"/>
            <person name="Wu L."/>
            <person name="Ma J."/>
        </authorList>
    </citation>
    <scope>NUCLEOTIDE SEQUENCE [LARGE SCALE GENOMIC DNA]</scope>
    <source>
        <strain evidence="15 16">JCM 8542</strain>
    </source>
</reference>
<keyword evidence="1 10" id="KW-0963">Cytoplasm</keyword>
<organism evidence="15 16">
    <name type="scientific">Selenomonas dianae</name>
    <dbReference type="NCBI Taxonomy" id="135079"/>
    <lineage>
        <taxon>Bacteria</taxon>
        <taxon>Bacillati</taxon>
        <taxon>Bacillota</taxon>
        <taxon>Negativicutes</taxon>
        <taxon>Selenomonadales</taxon>
        <taxon>Selenomonadaceae</taxon>
        <taxon>Selenomonas</taxon>
    </lineage>
</organism>
<dbReference type="SUPFAM" id="SSF53244">
    <property type="entry name" value="MurD-like peptide ligases, peptide-binding domain"/>
    <property type="match status" value="1"/>
</dbReference>
<dbReference type="InterPro" id="IPR036615">
    <property type="entry name" value="Mur_ligase_C_dom_sf"/>
</dbReference>
<comment type="pathway">
    <text evidence="10 11">Cell wall biogenesis; peptidoglycan biosynthesis.</text>
</comment>
<evidence type="ECO:0000256" key="9">
    <source>
        <dbReference type="ARBA" id="ARBA00023316"/>
    </source>
</evidence>
<dbReference type="InterPro" id="IPR013221">
    <property type="entry name" value="Mur_ligase_cen"/>
</dbReference>
<accession>A0ABN0SXU3</accession>
<dbReference type="InterPro" id="IPR000713">
    <property type="entry name" value="Mur_ligase_N"/>
</dbReference>
<dbReference type="InterPro" id="IPR036565">
    <property type="entry name" value="Mur-like_cat_sf"/>
</dbReference>
<keyword evidence="4 10" id="KW-0547">Nucleotide-binding</keyword>
<keyword evidence="3 10" id="KW-0132">Cell division</keyword>
<evidence type="ECO:0000313" key="16">
    <source>
        <dbReference type="Proteomes" id="UP001500399"/>
    </source>
</evidence>
<keyword evidence="8 10" id="KW-0131">Cell cycle</keyword>
<dbReference type="SUPFAM" id="SSF63418">
    <property type="entry name" value="MurE/MurF N-terminal domain"/>
    <property type="match status" value="1"/>
</dbReference>
<comment type="subcellular location">
    <subcellularLocation>
        <location evidence="10 11">Cytoplasm</location>
    </subcellularLocation>
</comment>
<dbReference type="PANTHER" id="PTHR43024">
    <property type="entry name" value="UDP-N-ACETYLMURAMOYL-TRIPEPTIDE--D-ALANYL-D-ALANINE LIGASE"/>
    <property type="match status" value="1"/>
</dbReference>